<comment type="caution">
    <text evidence="2">The sequence shown here is derived from an EMBL/GenBank/DDBJ whole genome shotgun (WGS) entry which is preliminary data.</text>
</comment>
<dbReference type="EMBL" id="JYNZ01000003">
    <property type="protein sequence ID" value="KXK27101.1"/>
    <property type="molecule type" value="Genomic_DNA"/>
</dbReference>
<evidence type="ECO:0000313" key="3">
    <source>
        <dbReference type="Proteomes" id="UP000070457"/>
    </source>
</evidence>
<dbReference type="AlphaFoldDB" id="A0A136LZN1"/>
<keyword evidence="1" id="KW-0472">Membrane</keyword>
<feature type="non-terminal residue" evidence="2">
    <location>
        <position position="1"/>
    </location>
</feature>
<name>A0A136LZN1_9BACT</name>
<protein>
    <submittedName>
        <fullName evidence="2">Uncharacterized protein</fullName>
    </submittedName>
</protein>
<sequence length="72" mass="7940">AAAACTARVLVFSVITVLLFAPPVELTARLADVWDVRSDLPRLLGYVPLENMVYAFFNFFLGDNHDRTVAVA</sequence>
<proteinExistence type="predicted"/>
<reference evidence="2 3" key="1">
    <citation type="submission" date="2015-02" db="EMBL/GenBank/DDBJ databases">
        <title>Improved understanding of the partial-nitritation anammox process through 23 genomes representing the majority of the microbial community.</title>
        <authorList>
            <person name="Speth D.R."/>
            <person name="In T Zandt M."/>
            <person name="Guerrero Cruz S."/>
            <person name="Jetten M.S."/>
            <person name="Dutilh B.E."/>
        </authorList>
    </citation>
    <scope>NUCLEOTIDE SEQUENCE [LARGE SCALE GENOMIC DNA]</scope>
    <source>
        <strain evidence="2">OLB20</strain>
    </source>
</reference>
<keyword evidence="1" id="KW-1133">Transmembrane helix</keyword>
<accession>A0A136LZN1</accession>
<dbReference type="Proteomes" id="UP000070457">
    <property type="component" value="Unassembled WGS sequence"/>
</dbReference>
<dbReference type="STRING" id="1617426.TR69_WS6001001127"/>
<evidence type="ECO:0000256" key="1">
    <source>
        <dbReference type="SAM" id="Phobius"/>
    </source>
</evidence>
<evidence type="ECO:0000313" key="2">
    <source>
        <dbReference type="EMBL" id="KXK27101.1"/>
    </source>
</evidence>
<organism evidence="2 3">
    <name type="scientific">candidate division WS6 bacterium OLB20</name>
    <dbReference type="NCBI Taxonomy" id="1617426"/>
    <lineage>
        <taxon>Bacteria</taxon>
        <taxon>Candidatus Dojkabacteria</taxon>
    </lineage>
</organism>
<feature type="transmembrane region" description="Helical" evidence="1">
    <location>
        <begin position="43"/>
        <end position="61"/>
    </location>
</feature>
<keyword evidence="1" id="KW-0812">Transmembrane</keyword>
<gene>
    <name evidence="2" type="ORF">TR69_WS6001001127</name>
</gene>